<accession>A7MQ38</accession>
<name>A7MQ38_CROS8</name>
<evidence type="ECO:0000313" key="2">
    <source>
        <dbReference type="Proteomes" id="UP000000260"/>
    </source>
</evidence>
<dbReference type="Proteomes" id="UP000000260">
    <property type="component" value="Chromosome"/>
</dbReference>
<dbReference type="EMBL" id="CP000783">
    <property type="protein sequence ID" value="ABU79092.1"/>
    <property type="molecule type" value="Genomic_DNA"/>
</dbReference>
<protein>
    <submittedName>
        <fullName evidence="1">Uncharacterized protein</fullName>
    </submittedName>
</protein>
<dbReference type="AlphaFoldDB" id="A7MQ38"/>
<organism evidence="1 2">
    <name type="scientific">Cronobacter sakazakii (strain ATCC BAA-894)</name>
    <name type="common">Enterobacter sakazakii</name>
    <dbReference type="NCBI Taxonomy" id="290339"/>
    <lineage>
        <taxon>Bacteria</taxon>
        <taxon>Pseudomonadati</taxon>
        <taxon>Pseudomonadota</taxon>
        <taxon>Gammaproteobacteria</taxon>
        <taxon>Enterobacterales</taxon>
        <taxon>Enterobacteriaceae</taxon>
        <taxon>Cronobacter</taxon>
    </lineage>
</organism>
<gene>
    <name evidence="1" type="ordered locus">ESA_03906</name>
</gene>
<dbReference type="HOGENOM" id="CLU_3215142_0_0_6"/>
<keyword evidence="2" id="KW-1185">Reference proteome</keyword>
<evidence type="ECO:0000313" key="1">
    <source>
        <dbReference type="EMBL" id="ABU79092.1"/>
    </source>
</evidence>
<dbReference type="KEGG" id="esa:ESA_03906"/>
<sequence>MKFHNTATAAIASIEVKPYQEMSGNEAVKKTLYKRHALAVQIYQ</sequence>
<reference evidence="1 2" key="1">
    <citation type="journal article" date="2010" name="PLoS ONE">
        <title>Genome sequence of Cronobacter sakazakii BAA-894 and comparative genomic hybridization analysis with other Cronobacter species.</title>
        <authorList>
            <person name="Kucerova E."/>
            <person name="Clifton S.W."/>
            <person name="Xia X.Q."/>
            <person name="Long F."/>
            <person name="Porwollik S."/>
            <person name="Fulton L."/>
            <person name="Fronick C."/>
            <person name="Minx P."/>
            <person name="Kyung K."/>
            <person name="Warren W."/>
            <person name="Fulton R."/>
            <person name="Feng D."/>
            <person name="Wollam A."/>
            <person name="Shah N."/>
            <person name="Bhonagiri V."/>
            <person name="Nash W.E."/>
            <person name="Hallsworth-Pepin K."/>
            <person name="Wilson R.K."/>
            <person name="McClelland M."/>
            <person name="Forsythe S.J."/>
        </authorList>
    </citation>
    <scope>NUCLEOTIDE SEQUENCE [LARGE SCALE GENOMIC DNA]</scope>
    <source>
        <strain evidence="1 2">ATCC BAA-894</strain>
    </source>
</reference>
<proteinExistence type="predicted"/>